<dbReference type="RefSeq" id="WP_006804045.1">
    <property type="nucleotide sequence ID" value="NZ_AP019823.1"/>
</dbReference>
<feature type="transmembrane region" description="Helical" evidence="1">
    <location>
        <begin position="32"/>
        <end position="54"/>
    </location>
</feature>
<proteinExistence type="predicted"/>
<protein>
    <submittedName>
        <fullName evidence="2">Uncharacterized protein</fullName>
    </submittedName>
</protein>
<evidence type="ECO:0000313" key="3">
    <source>
        <dbReference type="Proteomes" id="UP000321892"/>
    </source>
</evidence>
<reference evidence="2 3" key="1">
    <citation type="submission" date="2019-07" db="EMBL/GenBank/DDBJ databases">
        <title>Complete Genome Sequence of Leptotrichia hofstadii Strain JCM16775.</title>
        <authorList>
            <person name="Watanabe S."/>
            <person name="Cui L."/>
        </authorList>
    </citation>
    <scope>NUCLEOTIDE SEQUENCE [LARGE SCALE GENOMIC DNA]</scope>
    <source>
        <strain evidence="2 3">JCM16775</strain>
    </source>
</reference>
<gene>
    <name evidence="2" type="ORF">JCM16775_1441</name>
</gene>
<feature type="transmembrane region" description="Helical" evidence="1">
    <location>
        <begin position="66"/>
        <end position="92"/>
    </location>
</feature>
<evidence type="ECO:0000256" key="1">
    <source>
        <dbReference type="SAM" id="Phobius"/>
    </source>
</evidence>
<dbReference type="EMBL" id="AP019823">
    <property type="protein sequence ID" value="BBM38732.1"/>
    <property type="molecule type" value="Genomic_DNA"/>
</dbReference>
<evidence type="ECO:0000313" key="2">
    <source>
        <dbReference type="EMBL" id="BBM38732.1"/>
    </source>
</evidence>
<keyword evidence="1" id="KW-1133">Transmembrane helix</keyword>
<organism evidence="2 3">
    <name type="scientific">Leptotrichia hofstadii</name>
    <dbReference type="NCBI Taxonomy" id="157688"/>
    <lineage>
        <taxon>Bacteria</taxon>
        <taxon>Fusobacteriati</taxon>
        <taxon>Fusobacteriota</taxon>
        <taxon>Fusobacteriia</taxon>
        <taxon>Fusobacteriales</taxon>
        <taxon>Leptotrichiaceae</taxon>
        <taxon>Leptotrichia</taxon>
    </lineage>
</organism>
<keyword evidence="3" id="KW-1185">Reference proteome</keyword>
<keyword evidence="1" id="KW-0812">Transmembrane</keyword>
<dbReference type="Proteomes" id="UP000321892">
    <property type="component" value="Chromosome"/>
</dbReference>
<dbReference type="OrthoDB" id="80656at2"/>
<accession>A0A510JHD4</accession>
<dbReference type="KEGG" id="lhf:JCM16775_1441"/>
<keyword evidence="1" id="KW-0472">Membrane</keyword>
<sequence length="164" mass="18813">MNNLNNTENLKDKIENLKIEDEKNRYIFRASLRYMISSSIFFIIIASIAAYSLYKGIIGTEKLTAIRIAFIVIIFAYVVIASALLFGFKIVIENDEIIMKKVRIKMKDIESATLKVIKMGAGKADKFLEIITADKKRIQMRMNISNEVLFLKLIQNQIGEKLDI</sequence>
<name>A0A510JHD4_9FUSO</name>
<dbReference type="AlphaFoldDB" id="A0A510JHD4"/>